<feature type="signal peptide" evidence="1">
    <location>
        <begin position="1"/>
        <end position="23"/>
    </location>
</feature>
<sequence length="180" mass="19933">MKKRILALVVLAVTILFSNEITAQKFAGLDKSPMDAATYPSSYRVSDKLVKIIYSRPQLKGRSLTKLAPEGKVWRTGANEAPEITFYKDVTFGGKNVKAGTYTLFTIPGKENWTFILSTAKNVWGSYFYKENEDVVRVTGKLSKSKKPIEAFSIAFDGKDNDATMYLGWGTTVVSVPVKG</sequence>
<dbReference type="AlphaFoldDB" id="A0A2H1EDT3"/>
<dbReference type="RefSeq" id="WP_100211897.1">
    <property type="nucleotide sequence ID" value="NZ_CP138495.1"/>
</dbReference>
<reference evidence="2 3" key="1">
    <citation type="submission" date="2016-11" db="EMBL/GenBank/DDBJ databases">
        <authorList>
            <person name="Jaros S."/>
            <person name="Januszkiewicz K."/>
            <person name="Wedrychowicz H."/>
        </authorList>
    </citation>
    <scope>NUCLEOTIDE SEQUENCE [LARGE SCALE GENOMIC DNA]</scope>
    <source>
        <strain evidence="2">NCIMB 2154T</strain>
    </source>
</reference>
<evidence type="ECO:0000313" key="3">
    <source>
        <dbReference type="Proteomes" id="UP000231564"/>
    </source>
</evidence>
<gene>
    <name evidence="2" type="ORF">MARIT_3032</name>
</gene>
<keyword evidence="1" id="KW-0732">Signal</keyword>
<dbReference type="KEGG" id="tmar:MARIT_3032"/>
<dbReference type="Proteomes" id="UP000231564">
    <property type="component" value="Chromosome MARIT"/>
</dbReference>
<accession>A0A2H1EDT3</accession>
<organism evidence="2 3">
    <name type="scientific">Tenacibaculum maritimum NCIMB 2154</name>
    <dbReference type="NCBI Taxonomy" id="1349785"/>
    <lineage>
        <taxon>Bacteria</taxon>
        <taxon>Pseudomonadati</taxon>
        <taxon>Bacteroidota</taxon>
        <taxon>Flavobacteriia</taxon>
        <taxon>Flavobacteriales</taxon>
        <taxon>Flavobacteriaceae</taxon>
        <taxon>Tenacibaculum</taxon>
    </lineage>
</organism>
<evidence type="ECO:0000313" key="2">
    <source>
        <dbReference type="EMBL" id="SFZ85049.1"/>
    </source>
</evidence>
<evidence type="ECO:0008006" key="4">
    <source>
        <dbReference type="Google" id="ProtNLM"/>
    </source>
</evidence>
<feature type="chain" id="PRO_5013729149" description="Asparagine synthetase B" evidence="1">
    <location>
        <begin position="24"/>
        <end position="180"/>
    </location>
</feature>
<dbReference type="STRING" id="1349785.GCA_000509405_02591"/>
<dbReference type="GeneID" id="47724476"/>
<dbReference type="Pfam" id="PF11138">
    <property type="entry name" value="DUF2911"/>
    <property type="match status" value="1"/>
</dbReference>
<dbReference type="InterPro" id="IPR021314">
    <property type="entry name" value="DUF2911"/>
</dbReference>
<dbReference type="EMBL" id="LT634361">
    <property type="protein sequence ID" value="SFZ85049.1"/>
    <property type="molecule type" value="Genomic_DNA"/>
</dbReference>
<proteinExistence type="predicted"/>
<name>A0A2H1EDT3_9FLAO</name>
<evidence type="ECO:0000256" key="1">
    <source>
        <dbReference type="SAM" id="SignalP"/>
    </source>
</evidence>
<dbReference type="OrthoDB" id="187854at2"/>
<protein>
    <recommendedName>
        <fullName evidence="4">Asparagine synthetase B</fullName>
    </recommendedName>
</protein>
<keyword evidence="3" id="KW-1185">Reference proteome</keyword>